<keyword evidence="2" id="KW-1185">Reference proteome</keyword>
<evidence type="ECO:0000313" key="2">
    <source>
        <dbReference type="Proteomes" id="UP001281147"/>
    </source>
</evidence>
<reference evidence="1" key="1">
    <citation type="submission" date="2023-07" db="EMBL/GenBank/DDBJ databases">
        <title>Black Yeasts Isolated from many extreme environments.</title>
        <authorList>
            <person name="Coleine C."/>
            <person name="Stajich J.E."/>
            <person name="Selbmann L."/>
        </authorList>
    </citation>
    <scope>NUCLEOTIDE SEQUENCE</scope>
    <source>
        <strain evidence="1">CCFEE 5714</strain>
    </source>
</reference>
<dbReference type="EMBL" id="JAUTXU010000092">
    <property type="protein sequence ID" value="KAK3709473.1"/>
    <property type="molecule type" value="Genomic_DNA"/>
</dbReference>
<organism evidence="1 2">
    <name type="scientific">Vermiconidia calcicola</name>
    <dbReference type="NCBI Taxonomy" id="1690605"/>
    <lineage>
        <taxon>Eukaryota</taxon>
        <taxon>Fungi</taxon>
        <taxon>Dikarya</taxon>
        <taxon>Ascomycota</taxon>
        <taxon>Pezizomycotina</taxon>
        <taxon>Dothideomycetes</taxon>
        <taxon>Dothideomycetidae</taxon>
        <taxon>Mycosphaerellales</taxon>
        <taxon>Extremaceae</taxon>
        <taxon>Vermiconidia</taxon>
    </lineage>
</organism>
<accession>A0ACC3N4W7</accession>
<comment type="caution">
    <text evidence="1">The sequence shown here is derived from an EMBL/GenBank/DDBJ whole genome shotgun (WGS) entry which is preliminary data.</text>
</comment>
<sequence>MVGNSLLELFYVSKLRITTSPPHSAVNMATTAVVTPQQVPNGIEHKENTTAVSTVSSWTTPQFAPHPRAAEILRQVEFYFGDDNLRQDAHLLGLIKEGNGSVSLNEVLSWRKMKQFKPMSAVREVLKQSTVVEITGNNKRIKSKQPLQKSMTVIPKINDNRKRNTVPADKPWLTKAMLKATGFEEYATDGPVKPAEFEQDREEYDPDIAFTQRIETAVARFTSKRKMHQNTKLIFDKFMIFGGIDCGPQQFTGGLSKAEMEDLTAKEIAERTSCYGVSERVVDGLDYDNEDGKAKWIVDFEAIAEGFLSSQFMSMSIWSDEDRVRTATNVLRNFYNYLLLHEVCPEYKDQLMAARKVCDLAEVELIKLAEVDVCLPGGFNTACSTLFGGNYAGLYASEGDWVNKDDDLGWSDEDAKIVFLTGIAAYGTEEQLARVEALVANGGSFASSFRVVSTEKLGLEVVSIELMNDEAKNIYEDSNFINTVVRPMGKLHCIRWEVPHAPPMDLPKSVTEAKKPKEFEFLLEEDTLKFCYPGLKMEAEAKELDIGIKWIDYFEATYASFFTWLTNERIREWKEPGPPKAWMLRQMGKGDGDGEVVPYDRTEDEVDDDDEMD</sequence>
<evidence type="ECO:0000313" key="1">
    <source>
        <dbReference type="EMBL" id="KAK3709473.1"/>
    </source>
</evidence>
<dbReference type="Proteomes" id="UP001281147">
    <property type="component" value="Unassembled WGS sequence"/>
</dbReference>
<gene>
    <name evidence="1" type="ORF">LTR37_010846</name>
</gene>
<proteinExistence type="predicted"/>
<name>A0ACC3N4W7_9PEZI</name>
<protein>
    <submittedName>
        <fullName evidence="1">Uncharacterized protein</fullName>
    </submittedName>
</protein>